<feature type="region of interest" description="Disordered" evidence="10">
    <location>
        <begin position="672"/>
        <end position="696"/>
    </location>
</feature>
<keyword evidence="11" id="KW-0472">Membrane</keyword>
<protein>
    <recommendedName>
        <fullName evidence="1">non-specific serine/threonine protein kinase</fullName>
        <ecNumber evidence="1">2.7.11.1</ecNumber>
    </recommendedName>
</protein>
<evidence type="ECO:0000259" key="13">
    <source>
        <dbReference type="PROSITE" id="PS51178"/>
    </source>
</evidence>
<dbReference type="SMART" id="SM00740">
    <property type="entry name" value="PASTA"/>
    <property type="match status" value="4"/>
</dbReference>
<evidence type="ECO:0000256" key="7">
    <source>
        <dbReference type="ARBA" id="ARBA00047899"/>
    </source>
</evidence>
<dbReference type="PANTHER" id="PTHR43289">
    <property type="entry name" value="MITOGEN-ACTIVATED PROTEIN KINASE KINASE KINASE 20-RELATED"/>
    <property type="match status" value="1"/>
</dbReference>
<sequence length="696" mass="75285">MLKEGVFLGKRYEILGRIGSGGMADVYKGKDHKLNRYVAVKVLKSDYRNDESFIKKFVSEAQAAAGLMHPNVVNVYDVGQDRGLYYMVMELVEGITLKEYIEKKERLSAKEAISISIQMISGIQAAHNHHIIHRDIKPQNIIISKDGKVKVTDFGIARATTSTATISTNVMGSVHYTSPEQAKGGIVDERSDIYSAGITMYEMVTGHVPFDGDSTVSVALKHLKEKIVAPSVEVPDIPYSLDCIIMKCTEKNVERRYQNCQDLISDLKHSLVDPDGHFVDEQLDVFTGRKPAGDETILMSEDEIRRAQERSYSQSDDYDDSDYDDDDYDDDDYDDDDDDYRAPTQRRNSDYNRKKNVDPNTKKIMKILMVVAAAIIAMVIIFMVGNAMGAFKGGIGLNTTTNDAKVVVPNLLGMTEDEAKAALKKKNLGYSIAGREESDKYAAGEIMEQSEKANSKVEKNTEIKVVISTGKAKKTVSVPDVKGMSEDDAQKTLENLNLVVEAQAQNNDTVASGKVISTDPVAGTQLTEGSKVTMYVSLGIESVEVPSITGMSSEEAQSAIQNVGLQASVTEDYSDTVASGMVISQDPASGKVKKGSTVNIVVSKGAKVKMVTVPSLSGMTQQAAEQAIIDAGLTVGSVTEEYNAGVSAGYVISQTASVGSQIEKGSSVGFVVSKGAQPSTDNGNTGGEDNESSELQ</sequence>
<feature type="domain" description="PASTA" evidence="13">
    <location>
        <begin position="607"/>
        <end position="674"/>
    </location>
</feature>
<dbReference type="InterPro" id="IPR011009">
    <property type="entry name" value="Kinase-like_dom_sf"/>
</dbReference>
<dbReference type="SMART" id="SM00220">
    <property type="entry name" value="S_TKc"/>
    <property type="match status" value="1"/>
</dbReference>
<dbReference type="InterPro" id="IPR000719">
    <property type="entry name" value="Prot_kinase_dom"/>
</dbReference>
<evidence type="ECO:0000256" key="8">
    <source>
        <dbReference type="ARBA" id="ARBA00048679"/>
    </source>
</evidence>
<keyword evidence="3" id="KW-0808">Transferase</keyword>
<dbReference type="PROSITE" id="PS00108">
    <property type="entry name" value="PROTEIN_KINASE_ST"/>
    <property type="match status" value="1"/>
</dbReference>
<feature type="binding site" evidence="9">
    <location>
        <position position="41"/>
    </location>
    <ligand>
        <name>ATP</name>
        <dbReference type="ChEBI" id="CHEBI:30616"/>
    </ligand>
</feature>
<feature type="domain" description="PASTA" evidence="13">
    <location>
        <begin position="539"/>
        <end position="604"/>
    </location>
</feature>
<dbReference type="InterPro" id="IPR017441">
    <property type="entry name" value="Protein_kinase_ATP_BS"/>
</dbReference>
<dbReference type="Pfam" id="PF00069">
    <property type="entry name" value="Pkinase"/>
    <property type="match status" value="1"/>
</dbReference>
<dbReference type="InterPro" id="IPR005543">
    <property type="entry name" value="PASTA_dom"/>
</dbReference>
<keyword evidence="11" id="KW-1133">Transmembrane helix</keyword>
<dbReference type="NCBIfam" id="NF033483">
    <property type="entry name" value="PknB_PASTA_kin"/>
    <property type="match status" value="1"/>
</dbReference>
<feature type="compositionally biased region" description="Acidic residues" evidence="10">
    <location>
        <begin position="316"/>
        <end position="339"/>
    </location>
</feature>
<keyword evidence="2" id="KW-0723">Serine/threonine-protein kinase</keyword>
<dbReference type="PROSITE" id="PS51178">
    <property type="entry name" value="PASTA"/>
    <property type="match status" value="4"/>
</dbReference>
<feature type="domain" description="Protein kinase" evidence="12">
    <location>
        <begin position="12"/>
        <end position="272"/>
    </location>
</feature>
<evidence type="ECO:0000256" key="5">
    <source>
        <dbReference type="ARBA" id="ARBA00022777"/>
    </source>
</evidence>
<comment type="catalytic activity">
    <reaction evidence="7">
        <text>L-threonyl-[protein] + ATP = O-phospho-L-threonyl-[protein] + ADP + H(+)</text>
        <dbReference type="Rhea" id="RHEA:46608"/>
        <dbReference type="Rhea" id="RHEA-COMP:11060"/>
        <dbReference type="Rhea" id="RHEA-COMP:11605"/>
        <dbReference type="ChEBI" id="CHEBI:15378"/>
        <dbReference type="ChEBI" id="CHEBI:30013"/>
        <dbReference type="ChEBI" id="CHEBI:30616"/>
        <dbReference type="ChEBI" id="CHEBI:61977"/>
        <dbReference type="ChEBI" id="CHEBI:456216"/>
        <dbReference type="EC" id="2.7.11.1"/>
    </reaction>
</comment>
<evidence type="ECO:0000259" key="12">
    <source>
        <dbReference type="PROSITE" id="PS50011"/>
    </source>
</evidence>
<keyword evidence="15" id="KW-1185">Reference proteome</keyword>
<evidence type="ECO:0000256" key="1">
    <source>
        <dbReference type="ARBA" id="ARBA00012513"/>
    </source>
</evidence>
<dbReference type="Proteomes" id="UP000631576">
    <property type="component" value="Unassembled WGS sequence"/>
</dbReference>
<evidence type="ECO:0000256" key="9">
    <source>
        <dbReference type="PROSITE-ProRule" id="PRU10141"/>
    </source>
</evidence>
<dbReference type="PROSITE" id="PS00107">
    <property type="entry name" value="PROTEIN_KINASE_ATP"/>
    <property type="match status" value="1"/>
</dbReference>
<keyword evidence="4 9" id="KW-0547">Nucleotide-binding</keyword>
<accession>A0ABR7G957</accession>
<dbReference type="PANTHER" id="PTHR43289:SF34">
    <property type="entry name" value="SERINE_THREONINE-PROTEIN KINASE YBDM-RELATED"/>
    <property type="match status" value="1"/>
</dbReference>
<evidence type="ECO:0000313" key="14">
    <source>
        <dbReference type="EMBL" id="MBC5683966.1"/>
    </source>
</evidence>
<dbReference type="PROSITE" id="PS50011">
    <property type="entry name" value="PROTEIN_KINASE_DOM"/>
    <property type="match status" value="1"/>
</dbReference>
<evidence type="ECO:0000256" key="10">
    <source>
        <dbReference type="SAM" id="MobiDB-lite"/>
    </source>
</evidence>
<name>A0ABR7G957_9FIRM</name>
<evidence type="ECO:0000256" key="11">
    <source>
        <dbReference type="SAM" id="Phobius"/>
    </source>
</evidence>
<dbReference type="CDD" id="cd14014">
    <property type="entry name" value="STKc_PknB_like"/>
    <property type="match status" value="1"/>
</dbReference>
<comment type="catalytic activity">
    <reaction evidence="8">
        <text>L-seryl-[protein] + ATP = O-phospho-L-seryl-[protein] + ADP + H(+)</text>
        <dbReference type="Rhea" id="RHEA:17989"/>
        <dbReference type="Rhea" id="RHEA-COMP:9863"/>
        <dbReference type="Rhea" id="RHEA-COMP:11604"/>
        <dbReference type="ChEBI" id="CHEBI:15378"/>
        <dbReference type="ChEBI" id="CHEBI:29999"/>
        <dbReference type="ChEBI" id="CHEBI:30616"/>
        <dbReference type="ChEBI" id="CHEBI:83421"/>
        <dbReference type="ChEBI" id="CHEBI:456216"/>
        <dbReference type="EC" id="2.7.11.1"/>
    </reaction>
</comment>
<dbReference type="RefSeq" id="WP_186865219.1">
    <property type="nucleotide sequence ID" value="NZ_JACOPE010000001.1"/>
</dbReference>
<dbReference type="Gene3D" id="3.30.200.20">
    <property type="entry name" value="Phosphorylase Kinase, domain 1"/>
    <property type="match status" value="1"/>
</dbReference>
<dbReference type="InterPro" id="IPR008271">
    <property type="entry name" value="Ser/Thr_kinase_AS"/>
</dbReference>
<proteinExistence type="predicted"/>
<comment type="caution">
    <text evidence="14">The sequence shown here is derived from an EMBL/GenBank/DDBJ whole genome shotgun (WGS) entry which is preliminary data.</text>
</comment>
<feature type="compositionally biased region" description="Basic and acidic residues" evidence="10">
    <location>
        <begin position="347"/>
        <end position="356"/>
    </location>
</feature>
<dbReference type="CDD" id="cd06577">
    <property type="entry name" value="PASTA_pknB"/>
    <property type="match status" value="4"/>
</dbReference>
<feature type="region of interest" description="Disordered" evidence="10">
    <location>
        <begin position="306"/>
        <end position="356"/>
    </location>
</feature>
<dbReference type="GO" id="GO:0016301">
    <property type="term" value="F:kinase activity"/>
    <property type="evidence" value="ECO:0007669"/>
    <property type="project" value="UniProtKB-KW"/>
</dbReference>
<evidence type="ECO:0000256" key="2">
    <source>
        <dbReference type="ARBA" id="ARBA00022527"/>
    </source>
</evidence>
<gene>
    <name evidence="14" type="primary">pknB</name>
    <name evidence="14" type="ORF">H8S40_10385</name>
</gene>
<feature type="domain" description="PASTA" evidence="13">
    <location>
        <begin position="472"/>
        <end position="538"/>
    </location>
</feature>
<evidence type="ECO:0000256" key="3">
    <source>
        <dbReference type="ARBA" id="ARBA00022679"/>
    </source>
</evidence>
<keyword evidence="5 14" id="KW-0418">Kinase</keyword>
<dbReference type="Gene3D" id="1.10.510.10">
    <property type="entry name" value="Transferase(Phosphotransferase) domain 1"/>
    <property type="match status" value="1"/>
</dbReference>
<evidence type="ECO:0000256" key="4">
    <source>
        <dbReference type="ARBA" id="ARBA00022741"/>
    </source>
</evidence>
<dbReference type="SUPFAM" id="SSF54184">
    <property type="entry name" value="Penicillin-binding protein 2x (pbp-2x), c-terminal domain"/>
    <property type="match status" value="2"/>
</dbReference>
<dbReference type="Pfam" id="PF03793">
    <property type="entry name" value="PASTA"/>
    <property type="match status" value="4"/>
</dbReference>
<reference evidence="14 15" key="1">
    <citation type="submission" date="2020-08" db="EMBL/GenBank/DDBJ databases">
        <title>Genome public.</title>
        <authorList>
            <person name="Liu C."/>
            <person name="Sun Q."/>
        </authorList>
    </citation>
    <scope>NUCLEOTIDE SEQUENCE [LARGE SCALE GENOMIC DNA]</scope>
    <source>
        <strain evidence="14 15">NSJ-13</strain>
    </source>
</reference>
<evidence type="ECO:0000313" key="15">
    <source>
        <dbReference type="Proteomes" id="UP000631576"/>
    </source>
</evidence>
<dbReference type="Gene3D" id="3.30.10.20">
    <property type="match status" value="4"/>
</dbReference>
<dbReference type="EC" id="2.7.11.1" evidence="1"/>
<organism evidence="14 15">
    <name type="scientific">Ruminococcus hominis</name>
    <dbReference type="NCBI Taxonomy" id="2763065"/>
    <lineage>
        <taxon>Bacteria</taxon>
        <taxon>Bacillati</taxon>
        <taxon>Bacillota</taxon>
        <taxon>Clostridia</taxon>
        <taxon>Eubacteriales</taxon>
        <taxon>Oscillospiraceae</taxon>
        <taxon>Ruminococcus</taxon>
    </lineage>
</organism>
<feature type="domain" description="PASTA" evidence="13">
    <location>
        <begin position="402"/>
        <end position="469"/>
    </location>
</feature>
<keyword evidence="6 9" id="KW-0067">ATP-binding</keyword>
<feature type="transmembrane region" description="Helical" evidence="11">
    <location>
        <begin position="364"/>
        <end position="384"/>
    </location>
</feature>
<keyword evidence="11" id="KW-0812">Transmembrane</keyword>
<dbReference type="EMBL" id="JACOPE010000001">
    <property type="protein sequence ID" value="MBC5683966.1"/>
    <property type="molecule type" value="Genomic_DNA"/>
</dbReference>
<evidence type="ECO:0000256" key="6">
    <source>
        <dbReference type="ARBA" id="ARBA00022840"/>
    </source>
</evidence>
<dbReference type="SUPFAM" id="SSF56112">
    <property type="entry name" value="Protein kinase-like (PK-like)"/>
    <property type="match status" value="1"/>
</dbReference>